<organism evidence="3 4">
    <name type="scientific">Taibaiella chishuiensis</name>
    <dbReference type="NCBI Taxonomy" id="1434707"/>
    <lineage>
        <taxon>Bacteria</taxon>
        <taxon>Pseudomonadati</taxon>
        <taxon>Bacteroidota</taxon>
        <taxon>Chitinophagia</taxon>
        <taxon>Chitinophagales</taxon>
        <taxon>Chitinophagaceae</taxon>
        <taxon>Taibaiella</taxon>
    </lineage>
</organism>
<dbReference type="AlphaFoldDB" id="A0A2P8D7N5"/>
<dbReference type="NCBIfam" id="NF005754">
    <property type="entry name" value="PRK07578.1"/>
    <property type="match status" value="1"/>
</dbReference>
<dbReference type="InterPro" id="IPR051122">
    <property type="entry name" value="SDR_DHRS6-like"/>
</dbReference>
<dbReference type="Gene3D" id="3.40.50.720">
    <property type="entry name" value="NAD(P)-binding Rossmann-like Domain"/>
    <property type="match status" value="1"/>
</dbReference>
<keyword evidence="2" id="KW-0560">Oxidoreductase</keyword>
<evidence type="ECO:0000256" key="1">
    <source>
        <dbReference type="ARBA" id="ARBA00006484"/>
    </source>
</evidence>
<proteinExistence type="inferred from homology"/>
<comment type="similarity">
    <text evidence="1">Belongs to the short-chain dehydrogenases/reductases (SDR) family.</text>
</comment>
<dbReference type="Pfam" id="PF13561">
    <property type="entry name" value="adh_short_C2"/>
    <property type="match status" value="1"/>
</dbReference>
<sequence length="200" mass="21057">MKQTVIVTGAAGTIGSALCSSLEQQGHRVVRVSRSSGDYKADMGDKTAMEAVFKAVGHCDAVVSAAGEVVAYPLEQLTDEHFAFAIANKMMGQINLARTALPYIADKGSVTLVSGILSDEPILGGVIGTMVNGAVEGFVKAAAHELPRGIRINCVCPNVLAESVAFHPYFPGFVPVEAWRVVKAYERSLLGIINGRVLAV</sequence>
<dbReference type="PANTHER" id="PTHR43477">
    <property type="entry name" value="DIHYDROANTICAPSIN 7-DEHYDROGENASE"/>
    <property type="match status" value="1"/>
</dbReference>
<dbReference type="CDD" id="cd11731">
    <property type="entry name" value="Lin1944_like_SDR_c"/>
    <property type="match status" value="1"/>
</dbReference>
<comment type="caution">
    <text evidence="3">The sequence shown here is derived from an EMBL/GenBank/DDBJ whole genome shotgun (WGS) entry which is preliminary data.</text>
</comment>
<reference evidence="3 4" key="1">
    <citation type="submission" date="2018-03" db="EMBL/GenBank/DDBJ databases">
        <title>Genomic Encyclopedia of Type Strains, Phase III (KMG-III): the genomes of soil and plant-associated and newly described type strains.</title>
        <authorList>
            <person name="Whitman W."/>
        </authorList>
    </citation>
    <scope>NUCLEOTIDE SEQUENCE [LARGE SCALE GENOMIC DNA]</scope>
    <source>
        <strain evidence="3 4">CGMCC 1.12700</strain>
    </source>
</reference>
<evidence type="ECO:0000256" key="2">
    <source>
        <dbReference type="ARBA" id="ARBA00023002"/>
    </source>
</evidence>
<dbReference type="InterPro" id="IPR002347">
    <property type="entry name" value="SDR_fam"/>
</dbReference>
<dbReference type="OrthoDB" id="9787486at2"/>
<dbReference type="InterPro" id="IPR036291">
    <property type="entry name" value="NAD(P)-bd_dom_sf"/>
</dbReference>
<evidence type="ECO:0000313" key="3">
    <source>
        <dbReference type="EMBL" id="PSK93245.1"/>
    </source>
</evidence>
<gene>
    <name evidence="3" type="ORF">B0I18_102215</name>
</gene>
<dbReference type="Proteomes" id="UP000240572">
    <property type="component" value="Unassembled WGS sequence"/>
</dbReference>
<protein>
    <submittedName>
        <fullName evidence="3">NAD(P)-dependent dehydrogenase (Short-subunit alcohol dehydrogenase family)</fullName>
    </submittedName>
</protein>
<dbReference type="PRINTS" id="PR00081">
    <property type="entry name" value="GDHRDH"/>
</dbReference>
<dbReference type="EMBL" id="PYGD01000002">
    <property type="protein sequence ID" value="PSK93245.1"/>
    <property type="molecule type" value="Genomic_DNA"/>
</dbReference>
<evidence type="ECO:0000313" key="4">
    <source>
        <dbReference type="Proteomes" id="UP000240572"/>
    </source>
</evidence>
<name>A0A2P8D7N5_9BACT</name>
<dbReference type="GO" id="GO:0016491">
    <property type="term" value="F:oxidoreductase activity"/>
    <property type="evidence" value="ECO:0007669"/>
    <property type="project" value="UniProtKB-KW"/>
</dbReference>
<dbReference type="PANTHER" id="PTHR43477:SF1">
    <property type="entry name" value="DIHYDROANTICAPSIN 7-DEHYDROGENASE"/>
    <property type="match status" value="1"/>
</dbReference>
<keyword evidence="4" id="KW-1185">Reference proteome</keyword>
<dbReference type="SUPFAM" id="SSF51735">
    <property type="entry name" value="NAD(P)-binding Rossmann-fold domains"/>
    <property type="match status" value="1"/>
</dbReference>
<dbReference type="RefSeq" id="WP_106522263.1">
    <property type="nucleotide sequence ID" value="NZ_PYGD01000002.1"/>
</dbReference>
<accession>A0A2P8D7N5</accession>